<dbReference type="STRING" id="287986.DV20_10595"/>
<dbReference type="Proteomes" id="UP000027345">
    <property type="component" value="Unassembled WGS sequence"/>
</dbReference>
<name>A0A066U913_9PSEU</name>
<dbReference type="OrthoDB" id="9809391at2"/>
<dbReference type="CDD" id="cd00592">
    <property type="entry name" value="HTH_MerR-like"/>
    <property type="match status" value="1"/>
</dbReference>
<keyword evidence="4" id="KW-1185">Reference proteome</keyword>
<dbReference type="InterPro" id="IPR000551">
    <property type="entry name" value="MerR-type_HTH_dom"/>
</dbReference>
<proteinExistence type="predicted"/>
<dbReference type="PANTHER" id="PTHR30204">
    <property type="entry name" value="REDOX-CYCLING DRUG-SENSING TRANSCRIPTIONAL ACTIVATOR SOXR"/>
    <property type="match status" value="1"/>
</dbReference>
<evidence type="ECO:0000313" key="4">
    <source>
        <dbReference type="Proteomes" id="UP000027345"/>
    </source>
</evidence>
<accession>A0A066U913</accession>
<dbReference type="PROSITE" id="PS50937">
    <property type="entry name" value="HTH_MERR_2"/>
    <property type="match status" value="1"/>
</dbReference>
<dbReference type="PANTHER" id="PTHR30204:SF93">
    <property type="entry name" value="HTH MERR-TYPE DOMAIN-CONTAINING PROTEIN"/>
    <property type="match status" value="1"/>
</dbReference>
<dbReference type="PRINTS" id="PR00040">
    <property type="entry name" value="HTHMERR"/>
</dbReference>
<dbReference type="SUPFAM" id="SSF46955">
    <property type="entry name" value="Putative DNA-binding domain"/>
    <property type="match status" value="1"/>
</dbReference>
<dbReference type="InterPro" id="IPR009061">
    <property type="entry name" value="DNA-bd_dom_put_sf"/>
</dbReference>
<organism evidence="3 4">
    <name type="scientific">Amycolatopsis rifamycinica</name>
    <dbReference type="NCBI Taxonomy" id="287986"/>
    <lineage>
        <taxon>Bacteria</taxon>
        <taxon>Bacillati</taxon>
        <taxon>Actinomycetota</taxon>
        <taxon>Actinomycetes</taxon>
        <taxon>Pseudonocardiales</taxon>
        <taxon>Pseudonocardiaceae</taxon>
        <taxon>Amycolatopsis</taxon>
    </lineage>
</organism>
<reference evidence="3 4" key="1">
    <citation type="submission" date="2014-05" db="EMBL/GenBank/DDBJ databases">
        <title>Draft genome sequence of Amycolatopsis rifamycinica DSM 46095.</title>
        <authorList>
            <person name="Lal R."/>
            <person name="Saxena A."/>
            <person name="Kumari R."/>
            <person name="Mukherjee U."/>
            <person name="Singh P."/>
            <person name="Sangwan N."/>
            <person name="Mahato N.K."/>
        </authorList>
    </citation>
    <scope>NUCLEOTIDE SEQUENCE [LARGE SCALE GENOMIC DNA]</scope>
    <source>
        <strain evidence="3 4">DSM 46095</strain>
    </source>
</reference>
<dbReference type="RefSeq" id="WP_043778825.1">
    <property type="nucleotide sequence ID" value="NZ_JMQI01000021.1"/>
</dbReference>
<keyword evidence="1" id="KW-0238">DNA-binding</keyword>
<gene>
    <name evidence="3" type="ORF">DV20_10595</name>
</gene>
<dbReference type="Pfam" id="PF13411">
    <property type="entry name" value="MerR_1"/>
    <property type="match status" value="1"/>
</dbReference>
<dbReference type="eggNOG" id="COG0789">
    <property type="taxonomic scope" value="Bacteria"/>
</dbReference>
<dbReference type="EMBL" id="JMQI01000021">
    <property type="protein sequence ID" value="KDN22352.1"/>
    <property type="molecule type" value="Genomic_DNA"/>
</dbReference>
<dbReference type="GO" id="GO:0003700">
    <property type="term" value="F:DNA-binding transcription factor activity"/>
    <property type="evidence" value="ECO:0007669"/>
    <property type="project" value="InterPro"/>
</dbReference>
<dbReference type="SMART" id="SM00422">
    <property type="entry name" value="HTH_MERR"/>
    <property type="match status" value="1"/>
</dbReference>
<evidence type="ECO:0000313" key="3">
    <source>
        <dbReference type="EMBL" id="KDN22352.1"/>
    </source>
</evidence>
<dbReference type="InterPro" id="IPR047057">
    <property type="entry name" value="MerR_fam"/>
</dbReference>
<dbReference type="Gene3D" id="1.10.1660.10">
    <property type="match status" value="1"/>
</dbReference>
<evidence type="ECO:0000259" key="2">
    <source>
        <dbReference type="PROSITE" id="PS50937"/>
    </source>
</evidence>
<evidence type="ECO:0000256" key="1">
    <source>
        <dbReference type="ARBA" id="ARBA00023125"/>
    </source>
</evidence>
<comment type="caution">
    <text evidence="3">The sequence shown here is derived from an EMBL/GenBank/DDBJ whole genome shotgun (WGS) entry which is preliminary data.</text>
</comment>
<dbReference type="GO" id="GO:0003677">
    <property type="term" value="F:DNA binding"/>
    <property type="evidence" value="ECO:0007669"/>
    <property type="project" value="UniProtKB-KW"/>
</dbReference>
<dbReference type="AlphaFoldDB" id="A0A066U913"/>
<protein>
    <submittedName>
        <fullName evidence="3">MerR family transcriptional regulator</fullName>
    </submittedName>
</protein>
<feature type="domain" description="HTH merR-type" evidence="2">
    <location>
        <begin position="6"/>
        <end position="75"/>
    </location>
</feature>
<sequence>MDDENLLTIGALAARTGLSVKRIRFYSDKGIVPATSQSPAGYRRYDVDAMARLELVRTLRELDVDLATVRRVLAGETSLAEVAAAHAAALDVQIRALRLRRAVLTAVANRKSSPQEMDLMHRLVNLSDAERRRYIHDFVDDTFGGVDANPAMVDLLRSSMPDFPEDAGPEQVEAWVELVELVQDTGFRAAVRRMAEYQAAQRAEGDTTGLHHDLTETVLDEVGRAVTAGIAPDSEQAGGIVATLTARYAETFGKADDDQLKSWLLERLEVADDPRVTRYWRLVAAIDGRPALPDPGPVFTWFGRALRTHLDSRHRSRP</sequence>